<dbReference type="CDD" id="cd06911">
    <property type="entry name" value="VirB9_CagX_TrbG"/>
    <property type="match status" value="1"/>
</dbReference>
<gene>
    <name evidence="5" type="ORF">WG622_17260</name>
</gene>
<comment type="caution">
    <text evidence="5">The sequence shown here is derived from an EMBL/GenBank/DDBJ whole genome shotgun (WGS) entry which is preliminary data.</text>
</comment>
<dbReference type="Gene3D" id="2.60.40.2500">
    <property type="match status" value="1"/>
</dbReference>
<evidence type="ECO:0000256" key="2">
    <source>
        <dbReference type="ARBA" id="ARBA00022729"/>
    </source>
</evidence>
<comment type="similarity">
    <text evidence="1">Belongs to the TrbG/VirB9 family.</text>
</comment>
<organism evidence="5 6">
    <name type="scientific">Cognatishimia coralii</name>
    <dbReference type="NCBI Taxonomy" id="3083254"/>
    <lineage>
        <taxon>Bacteria</taxon>
        <taxon>Pseudomonadati</taxon>
        <taxon>Pseudomonadota</taxon>
        <taxon>Alphaproteobacteria</taxon>
        <taxon>Rhodobacterales</taxon>
        <taxon>Paracoccaceae</taxon>
        <taxon>Cognatishimia</taxon>
    </lineage>
</organism>
<evidence type="ECO:0000313" key="5">
    <source>
        <dbReference type="EMBL" id="MEJ5220007.1"/>
    </source>
</evidence>
<reference evidence="5 6" key="1">
    <citation type="submission" date="2024-03" db="EMBL/GenBank/DDBJ databases">
        <title>Cognatishimia coralii sp. nov., a marine bacterium isolated from coral surrounding seawater.</title>
        <authorList>
            <person name="Liu X."/>
            <person name="Liu S."/>
            <person name="Sun H."/>
            <person name="Zhang Y."/>
        </authorList>
    </citation>
    <scope>NUCLEOTIDE SEQUENCE [LARGE SCALE GENOMIC DNA]</scope>
    <source>
        <strain evidence="5 6">D5M38</strain>
    </source>
</reference>
<evidence type="ECO:0000256" key="1">
    <source>
        <dbReference type="ARBA" id="ARBA00006135"/>
    </source>
</evidence>
<dbReference type="RefSeq" id="WP_339404655.1">
    <property type="nucleotide sequence ID" value="NZ_JBBGAZ010000015.1"/>
</dbReference>
<keyword evidence="2" id="KW-0732">Signal</keyword>
<evidence type="ECO:0000313" key="6">
    <source>
        <dbReference type="Proteomes" id="UP001368270"/>
    </source>
</evidence>
<name>A0ABU8QKP9_9RHOB</name>
<accession>A0ABU8QKP9</accession>
<feature type="region of interest" description="Disordered" evidence="4">
    <location>
        <begin position="27"/>
        <end position="47"/>
    </location>
</feature>
<dbReference type="EMBL" id="JBBGAZ010000015">
    <property type="protein sequence ID" value="MEJ5220007.1"/>
    <property type="molecule type" value="Genomic_DNA"/>
</dbReference>
<dbReference type="InterPro" id="IPR010258">
    <property type="entry name" value="Conjugal_tfr_TrbG/VirB9/CagX"/>
</dbReference>
<evidence type="ECO:0000256" key="3">
    <source>
        <dbReference type="SAM" id="Coils"/>
    </source>
</evidence>
<proteinExistence type="inferred from homology"/>
<dbReference type="InterPro" id="IPR038161">
    <property type="entry name" value="VirB9/CagX/TrbG_C_sf"/>
</dbReference>
<keyword evidence="6" id="KW-1185">Reference proteome</keyword>
<feature type="coiled-coil region" evidence="3">
    <location>
        <begin position="245"/>
        <end position="279"/>
    </location>
</feature>
<dbReference type="Pfam" id="PF03524">
    <property type="entry name" value="CagX"/>
    <property type="match status" value="1"/>
</dbReference>
<dbReference type="InterPro" id="IPR033645">
    <property type="entry name" value="VirB9/CagX/TrbG_C"/>
</dbReference>
<evidence type="ECO:0000256" key="4">
    <source>
        <dbReference type="SAM" id="MobiDB-lite"/>
    </source>
</evidence>
<dbReference type="Proteomes" id="UP001368270">
    <property type="component" value="Unassembled WGS sequence"/>
</dbReference>
<protein>
    <submittedName>
        <fullName evidence="5">TrbG/VirB9 family P-type conjugative transfer protein</fullName>
    </submittedName>
</protein>
<sequence>MATASLAQEDVAVEQLATPKTELIKEELGADPIASGSGGERFAQETGAQIAVDEAKTPISNQDQASQSLTSAILETTGADTAPSQSIVQQAQEIQPVSQPSVLRADDQTERMISAARQVQDQTAPVALGKAGRVIVTYGEALPVLVCTSLAVCTVELEKGENLVDAPVLGDPVRWIMEQRQVNWPGQEKQWIFVFKPTADADRTSTAVFVTDRRIYSIVLKRHPFEYIPILSFDYPDTRHRILIAQIEAERAALLKAEADELKRKADAAAAAAARATKAVKASGTKTVRGLIPAEKLDFNYKVTGRAPFKPAQVYNDGRKTYVVLPSSYKGSLPVLLAGESSSNAAINISFKDSRFVIDRLVSSFTLKDGSKTVSIKRISS</sequence>
<keyword evidence="3" id="KW-0175">Coiled coil</keyword>